<feature type="compositionally biased region" description="Basic and acidic residues" evidence="1">
    <location>
        <begin position="50"/>
        <end position="61"/>
    </location>
</feature>
<protein>
    <submittedName>
        <fullName evidence="2">Uncharacterized protein</fullName>
    </submittedName>
</protein>
<comment type="caution">
    <text evidence="2">The sequence shown here is derived from an EMBL/GenBank/DDBJ whole genome shotgun (WGS) entry which is preliminary data.</text>
</comment>
<dbReference type="Proteomes" id="UP000606974">
    <property type="component" value="Unassembled WGS sequence"/>
</dbReference>
<reference evidence="2" key="1">
    <citation type="submission" date="2020-02" db="EMBL/GenBank/DDBJ databases">
        <authorList>
            <person name="Palmer J.M."/>
        </authorList>
    </citation>
    <scope>NUCLEOTIDE SEQUENCE</scope>
    <source>
        <strain evidence="2">EPUS1.4</strain>
        <tissue evidence="2">Thallus</tissue>
    </source>
</reference>
<keyword evidence="3" id="KW-1185">Reference proteome</keyword>
<dbReference type="AlphaFoldDB" id="A0A8H7E3F8"/>
<evidence type="ECO:0000256" key="1">
    <source>
        <dbReference type="SAM" id="MobiDB-lite"/>
    </source>
</evidence>
<evidence type="ECO:0000313" key="2">
    <source>
        <dbReference type="EMBL" id="KAF7507280.1"/>
    </source>
</evidence>
<gene>
    <name evidence="2" type="ORF">GJ744_010714</name>
</gene>
<organism evidence="2 3">
    <name type="scientific">Endocarpon pusillum</name>
    <dbReference type="NCBI Taxonomy" id="364733"/>
    <lineage>
        <taxon>Eukaryota</taxon>
        <taxon>Fungi</taxon>
        <taxon>Dikarya</taxon>
        <taxon>Ascomycota</taxon>
        <taxon>Pezizomycotina</taxon>
        <taxon>Eurotiomycetes</taxon>
        <taxon>Chaetothyriomycetidae</taxon>
        <taxon>Verrucariales</taxon>
        <taxon>Verrucariaceae</taxon>
        <taxon>Endocarpon</taxon>
    </lineage>
</organism>
<evidence type="ECO:0000313" key="3">
    <source>
        <dbReference type="Proteomes" id="UP000606974"/>
    </source>
</evidence>
<accession>A0A8H7E3F8</accession>
<feature type="region of interest" description="Disordered" evidence="1">
    <location>
        <begin position="1"/>
        <end position="97"/>
    </location>
</feature>
<proteinExistence type="predicted"/>
<name>A0A8H7E3F8_9EURO</name>
<sequence length="149" mass="16560">MDGLVALLAQPENGRESLQSRRSYSVPGQPHHEMEQKNGLSTSAPANAESHQRERESESVHNDCSPFAQHHIVPRESHERGVYPPEQPIVLSANSPTPRTAIVNERAPAYSSAKDLVDTRCAEALLNNFRPMSDFFPFVVILLVSSPRH</sequence>
<dbReference type="EMBL" id="JAACFV010000071">
    <property type="protein sequence ID" value="KAF7507280.1"/>
    <property type="molecule type" value="Genomic_DNA"/>
</dbReference>